<dbReference type="SUPFAM" id="SSF53448">
    <property type="entry name" value="Nucleotide-diphospho-sugar transferases"/>
    <property type="match status" value="1"/>
</dbReference>
<dbReference type="Gene3D" id="3.90.550.20">
    <property type="match status" value="1"/>
</dbReference>
<dbReference type="RefSeq" id="WP_056784448.1">
    <property type="nucleotide sequence ID" value="NZ_LCYC01000018.1"/>
</dbReference>
<dbReference type="GO" id="GO:0000030">
    <property type="term" value="F:mannosyltransferase activity"/>
    <property type="evidence" value="ECO:0007669"/>
    <property type="project" value="TreeGrafter"/>
</dbReference>
<dbReference type="Pfam" id="PF04488">
    <property type="entry name" value="Gly_transf_sug"/>
    <property type="match status" value="1"/>
</dbReference>
<dbReference type="Proteomes" id="UP000063434">
    <property type="component" value="Unassembled WGS sequence"/>
</dbReference>
<protein>
    <submittedName>
        <fullName evidence="2">Glycosyltransferase sugar-binding region containing DXD motif protein</fullName>
    </submittedName>
</protein>
<comment type="caution">
    <text evidence="2">The sequence shown here is derived from an EMBL/GenBank/DDBJ whole genome shotgun (WGS) entry which is preliminary data.</text>
</comment>
<proteinExistence type="predicted"/>
<organism evidence="2 3">
    <name type="scientific">Pseudomonas fluorescens</name>
    <dbReference type="NCBI Taxonomy" id="294"/>
    <lineage>
        <taxon>Bacteria</taxon>
        <taxon>Pseudomonadati</taxon>
        <taxon>Pseudomonadota</taxon>
        <taxon>Gammaproteobacteria</taxon>
        <taxon>Pseudomonadales</taxon>
        <taxon>Pseudomonadaceae</taxon>
        <taxon>Pseudomonas</taxon>
    </lineage>
</organism>
<keyword evidence="1 2" id="KW-0808">Transferase</keyword>
<dbReference type="PANTHER" id="PTHR32385:SF15">
    <property type="entry name" value="INOSITOL PHOSPHOCERAMIDE MANNOSYLTRANSFERASE 1"/>
    <property type="match status" value="1"/>
</dbReference>
<sequence>MLPLPNALAHLPLLHPAALTQAPPLQPALTTQPLPVEASTNDLAPDELDNPTALKQAFSERCNWQLLADNLGELLKELNDAFPGELSDRQRGALEARLATHLATSTLPVCEGSRYSRQHNLAPNSRVKLGTFLSGSGVPAPKSLEALLALYQVATKQVQTFPLGNYGGALSWPIPLSAQDQQALIDLLNTPNPALPELPLTDKQGVLGYLCSVTHLSSNDFKFPASAMEMLLGSAKAQALGQFIQARLGGIATNTSVNDYLLAAIALGLDPQALGTPARNSVSGFDLGQRALWNQPPNVVIEGLSRHLVAEGRASKASADLAARLLLARTAPQYLVKDIPPNVTYGSVAWTQLEIAVAKLEVESPGRAFTMTYSEVLTAAETTDVGALTQTIHREALHNWGIVNGYLKADTFPSDTQMRATQTAFSNQQQSLQATAQALATPIPMREEMGMQLLREKFPGVPDDVFRAKHLTKARLIPGRPGRFPGTHSMLDVVMQGAKVDNSDSEHWITQDKRIPIMAFCALSDSGVLSVADAFDQHYKPAMEALEKGHAGMTQHLISTLPPQDRENFEYGQLEFFHTNDYFIEADFSSKTLIKKGHTLDVKITRNGQVNIYRIDTHAGSITKHNYLAHIYSPPYSRLDMRDANTLRRTVRFNPFADEHAQRSKETPARVETPQVFDSKRTRYIAKVLTQRLDLHGDDLLQHARGTTSYDKTSAANQAIGEFFLNMIPFRSAIVNFMQGNIGDGLMDLGLDVIGLVTLGAGKAAQAGKVLSKGVFGVKGVARTARFVGTVALEALNPLGGAGDLLKGISRWAWSKGAKAFNTLRGATGSYDLLKAASTQHGLVSTGTARIAGHDLEMGAVFQGGNWHAFDAAKGLPYGPPLQHFQPSVVAANGELKVLNTPSLQGYEATVSADLLQVKGLQGNVYVGPNNKEYVKVDGTLYESNLKEGQRFIRHPSGTGVDLPVKEVGVAGWEPISRGHRLPGGAPTTTHWRLSDDTFVVPLDDVKITRTGDSPYAVHYKGRDHTVTFDTQVGAWKSEMSNTHVPGNQANTGAMYFWRTGKGKWQLGSVDEFNHAKKIKTHKHIFVNASPSISLTVPHNTKPIPKEIHYFWAGGHMNPHLQDNIRINALNTPGYKSIVHVDANDQRTFVKLKNQLEANKSGIQVRNLHKDELFQQLKSSDMYAYFRQGQGTNLAAASDVARYPIMKKYGGIYLDTDDTIVTTIKDTELHAAPNDILLNSPVAIEFTDYKNFYNTSNFATQPDNPVIDTIISEMRTRFANNKDYFTAHRPTVQQGEAPNAEFYEYERKIFETVGPDMFNDILKSRRPDMYDLGFDRLKEVTLVDNKPVRNGPAINIEAVIHEQYKAQGIVPPSDTREKMNAVKTHYFPFALDFKIKTGNEHSWMYT</sequence>
<evidence type="ECO:0000313" key="2">
    <source>
        <dbReference type="EMBL" id="KWV78583.1"/>
    </source>
</evidence>
<evidence type="ECO:0000313" key="3">
    <source>
        <dbReference type="Proteomes" id="UP000063434"/>
    </source>
</evidence>
<dbReference type="PATRIC" id="fig|294.195.peg.1845"/>
<reference evidence="2 3" key="1">
    <citation type="submission" date="2015-05" db="EMBL/GenBank/DDBJ databases">
        <title>A genomic and transcriptomic approach to investigate the blue pigment phenotype in Pseudomonas fluorescens.</title>
        <authorList>
            <person name="Andreani N.A."/>
            <person name="Cardazzo B."/>
        </authorList>
    </citation>
    <scope>NUCLEOTIDE SEQUENCE [LARGE SCALE GENOMIC DNA]</scope>
    <source>
        <strain evidence="2 3">Ps_40</strain>
    </source>
</reference>
<dbReference type="InterPro" id="IPR051706">
    <property type="entry name" value="Glycosyltransferase_domain"/>
</dbReference>
<evidence type="ECO:0000256" key="1">
    <source>
        <dbReference type="ARBA" id="ARBA00022679"/>
    </source>
</evidence>
<dbReference type="InterPro" id="IPR029044">
    <property type="entry name" value="Nucleotide-diphossugar_trans"/>
</dbReference>
<dbReference type="GO" id="GO:0051999">
    <property type="term" value="P:mannosyl-inositol phosphorylceramide biosynthetic process"/>
    <property type="evidence" value="ECO:0007669"/>
    <property type="project" value="TreeGrafter"/>
</dbReference>
<dbReference type="GO" id="GO:0016020">
    <property type="term" value="C:membrane"/>
    <property type="evidence" value="ECO:0007669"/>
    <property type="project" value="GOC"/>
</dbReference>
<dbReference type="PANTHER" id="PTHR32385">
    <property type="entry name" value="MANNOSYL PHOSPHORYLINOSITOL CERAMIDE SYNTHASE"/>
    <property type="match status" value="1"/>
</dbReference>
<dbReference type="EMBL" id="LCYC01000018">
    <property type="protein sequence ID" value="KWV78583.1"/>
    <property type="molecule type" value="Genomic_DNA"/>
</dbReference>
<dbReference type="InterPro" id="IPR007577">
    <property type="entry name" value="GlycoTrfase_DXD_sugar-bd_CS"/>
</dbReference>
<gene>
    <name evidence="2" type="ORF">PFL603g_01740</name>
</gene>
<name>A0A125QFL6_PSEFL</name>
<accession>A0A125QFL6</accession>